<dbReference type="CDD" id="cd00610">
    <property type="entry name" value="OAT_like"/>
    <property type="match status" value="1"/>
</dbReference>
<evidence type="ECO:0000313" key="9">
    <source>
        <dbReference type="EMBL" id="BDU73839.1"/>
    </source>
</evidence>
<dbReference type="PANTHER" id="PTHR11986:SF18">
    <property type="entry name" value="ORNITHINE AMINOTRANSFERASE, MITOCHONDRIAL"/>
    <property type="match status" value="1"/>
</dbReference>
<keyword evidence="5" id="KW-0808">Transferase</keyword>
<dbReference type="InterPro" id="IPR015424">
    <property type="entry name" value="PyrdxlP-dep_Trfase"/>
</dbReference>
<evidence type="ECO:0000256" key="8">
    <source>
        <dbReference type="RuleBase" id="RU003560"/>
    </source>
</evidence>
<dbReference type="GO" id="GO:0004587">
    <property type="term" value="F:ornithine aminotransferase activity"/>
    <property type="evidence" value="ECO:0007669"/>
    <property type="project" value="UniProtKB-EC"/>
</dbReference>
<keyword evidence="10" id="KW-1185">Reference proteome</keyword>
<dbReference type="Gene3D" id="3.90.1150.10">
    <property type="entry name" value="Aspartate Aminotransferase, domain 1"/>
    <property type="match status" value="1"/>
</dbReference>
<dbReference type="InterPro" id="IPR050103">
    <property type="entry name" value="Class-III_PLP-dep_AT"/>
</dbReference>
<evidence type="ECO:0000256" key="5">
    <source>
        <dbReference type="ARBA" id="ARBA00022679"/>
    </source>
</evidence>
<proteinExistence type="inferred from homology"/>
<dbReference type="EMBL" id="AP027080">
    <property type="protein sequence ID" value="BDU73839.1"/>
    <property type="molecule type" value="Genomic_DNA"/>
</dbReference>
<dbReference type="Proteomes" id="UP001238179">
    <property type="component" value="Chromosome"/>
</dbReference>
<reference evidence="10" key="1">
    <citation type="journal article" date="2023" name="Int. J. Syst. Evol. Microbiol.">
        <title>Mesoterricola silvestris gen. nov., sp. nov., Mesoterricola sediminis sp. nov., Geothrix oryzae sp. nov., Geothrix edaphica sp. nov., Geothrix rubra sp. nov., and Geothrix limicola sp. nov., six novel members of Acidobacteriota isolated from soils.</title>
        <authorList>
            <person name="Itoh H."/>
            <person name="Sugisawa Y."/>
            <person name="Mise K."/>
            <person name="Xu Z."/>
            <person name="Kuniyasu M."/>
            <person name="Ushijima N."/>
            <person name="Kawano K."/>
            <person name="Kobayashi E."/>
            <person name="Shiratori Y."/>
            <person name="Masuda Y."/>
            <person name="Senoo K."/>
        </authorList>
    </citation>
    <scope>NUCLEOTIDE SEQUENCE [LARGE SCALE GENOMIC DNA]</scope>
    <source>
        <strain evidence="10">W79</strain>
    </source>
</reference>
<dbReference type="Pfam" id="PF00202">
    <property type="entry name" value="Aminotran_3"/>
    <property type="match status" value="1"/>
</dbReference>
<sequence>MKVDPGFGRQLMEQEERYGIPDPRGLEQVFLRADGVYLWDLQGNRFMDFLGGDGAVSQGHNHTRIAASMVEQCLRLSLVTQGVRHARLPPYLEKLCTLTGFGAALPMNTGAEAVEVAIKAARRWAYRVKGVAPGRAEILVFTGNAHGQTTTLAGLSGDPDAADDFGPFGAGFRMAAFGDAVAAAEAVGPATCAILVEPIQGRAGLRIPPRGFLRSLRELCDRRGLLLLADEVQCGLGRTGKLFAFEHEGIRPDGAILGKALSGGFYPASAFLASREIMDLLTPGSHRSTFAGNPLACAVASAALDVLAEEHLVDRSAELGAYFLARLRSMECPRVREARGLGLWAALELREPAARAACEALAREGLLAQALGDSILALTPPLIITREQLDWSLERLERVLAH</sequence>
<name>A0AA48GM55_9BACT</name>
<keyword evidence="6 8" id="KW-0663">Pyridoxal phosphate</keyword>
<comment type="pathway">
    <text evidence="2">Amino-acid biosynthesis; L-proline biosynthesis; L-glutamate 5-semialdehyde from L-ornithine: step 1/1.</text>
</comment>
<dbReference type="RefSeq" id="WP_316412507.1">
    <property type="nucleotide sequence ID" value="NZ_AP027080.1"/>
</dbReference>
<evidence type="ECO:0000256" key="2">
    <source>
        <dbReference type="ARBA" id="ARBA00004998"/>
    </source>
</evidence>
<evidence type="ECO:0000256" key="3">
    <source>
        <dbReference type="ARBA" id="ARBA00012924"/>
    </source>
</evidence>
<dbReference type="GO" id="GO:0030170">
    <property type="term" value="F:pyridoxal phosphate binding"/>
    <property type="evidence" value="ECO:0007669"/>
    <property type="project" value="InterPro"/>
</dbReference>
<organism evidence="9 10">
    <name type="scientific">Mesoterricola silvestris</name>
    <dbReference type="NCBI Taxonomy" id="2927979"/>
    <lineage>
        <taxon>Bacteria</taxon>
        <taxon>Pseudomonadati</taxon>
        <taxon>Acidobacteriota</taxon>
        <taxon>Holophagae</taxon>
        <taxon>Holophagales</taxon>
        <taxon>Holophagaceae</taxon>
        <taxon>Mesoterricola</taxon>
    </lineage>
</organism>
<dbReference type="Gene3D" id="3.40.640.10">
    <property type="entry name" value="Type I PLP-dependent aspartate aminotransferase-like (Major domain)"/>
    <property type="match status" value="1"/>
</dbReference>
<evidence type="ECO:0000256" key="7">
    <source>
        <dbReference type="ARBA" id="ARBA00030587"/>
    </source>
</evidence>
<evidence type="ECO:0000256" key="4">
    <source>
        <dbReference type="ARBA" id="ARBA00022576"/>
    </source>
</evidence>
<dbReference type="AlphaFoldDB" id="A0AA48GM55"/>
<gene>
    <name evidence="9" type="primary">rocD</name>
    <name evidence="9" type="ORF">METEAL_30130</name>
</gene>
<dbReference type="InterPro" id="IPR005814">
    <property type="entry name" value="Aminotrans_3"/>
</dbReference>
<dbReference type="InterPro" id="IPR015422">
    <property type="entry name" value="PyrdxlP-dep_Trfase_small"/>
</dbReference>
<evidence type="ECO:0000256" key="6">
    <source>
        <dbReference type="ARBA" id="ARBA00022898"/>
    </source>
</evidence>
<dbReference type="KEGG" id="msil:METEAL_30130"/>
<comment type="cofactor">
    <cofactor evidence="1">
        <name>pyridoxal 5'-phosphate</name>
        <dbReference type="ChEBI" id="CHEBI:597326"/>
    </cofactor>
</comment>
<dbReference type="InterPro" id="IPR010164">
    <property type="entry name" value="Orn_aminotrans"/>
</dbReference>
<comment type="similarity">
    <text evidence="8">Belongs to the class-III pyridoxal-phosphate-dependent aminotransferase family.</text>
</comment>
<evidence type="ECO:0000256" key="1">
    <source>
        <dbReference type="ARBA" id="ARBA00001933"/>
    </source>
</evidence>
<dbReference type="PROSITE" id="PS00600">
    <property type="entry name" value="AA_TRANSFER_CLASS_3"/>
    <property type="match status" value="1"/>
</dbReference>
<protein>
    <recommendedName>
        <fullName evidence="3">ornithine aminotransferase</fullName>
        <ecNumber evidence="3">2.6.1.13</ecNumber>
    </recommendedName>
    <alternativeName>
        <fullName evidence="7">Ornithine--oxo-acid aminotransferase</fullName>
    </alternativeName>
</protein>
<dbReference type="FunFam" id="3.40.640.10:FF:000011">
    <property type="entry name" value="Ornithine aminotransferase"/>
    <property type="match status" value="1"/>
</dbReference>
<accession>A0AA48GM55</accession>
<evidence type="ECO:0000313" key="10">
    <source>
        <dbReference type="Proteomes" id="UP001238179"/>
    </source>
</evidence>
<dbReference type="EC" id="2.6.1.13" evidence="3"/>
<dbReference type="SUPFAM" id="SSF53383">
    <property type="entry name" value="PLP-dependent transferases"/>
    <property type="match status" value="1"/>
</dbReference>
<dbReference type="InterPro" id="IPR015421">
    <property type="entry name" value="PyrdxlP-dep_Trfase_major"/>
</dbReference>
<dbReference type="GO" id="GO:0042802">
    <property type="term" value="F:identical protein binding"/>
    <property type="evidence" value="ECO:0007669"/>
    <property type="project" value="TreeGrafter"/>
</dbReference>
<dbReference type="PANTHER" id="PTHR11986">
    <property type="entry name" value="AMINOTRANSFERASE CLASS III"/>
    <property type="match status" value="1"/>
</dbReference>
<dbReference type="NCBIfam" id="TIGR01885">
    <property type="entry name" value="Orn_aminotrans"/>
    <property type="match status" value="1"/>
</dbReference>
<dbReference type="InterPro" id="IPR049704">
    <property type="entry name" value="Aminotrans_3_PPA_site"/>
</dbReference>
<keyword evidence="4 9" id="KW-0032">Aminotransferase</keyword>
<dbReference type="PIRSF" id="PIRSF000521">
    <property type="entry name" value="Transaminase_4ab_Lys_Orn"/>
    <property type="match status" value="1"/>
</dbReference>